<dbReference type="Proteomes" id="UP000245829">
    <property type="component" value="Unassembled WGS sequence"/>
</dbReference>
<dbReference type="EMBL" id="BGKI01000007">
    <property type="protein sequence ID" value="GBH34597.1"/>
    <property type="molecule type" value="Genomic_DNA"/>
</dbReference>
<evidence type="ECO:0000259" key="1">
    <source>
        <dbReference type="PROSITE" id="PS50983"/>
    </source>
</evidence>
<dbReference type="PANTHER" id="PTHR42860">
    <property type="entry name" value="VITAMIN B12-BINDING PROTEIN"/>
    <property type="match status" value="1"/>
</dbReference>
<accession>A0A2S2KSS1</accession>
<dbReference type="Pfam" id="PF01497">
    <property type="entry name" value="Peripla_BP_2"/>
    <property type="match status" value="1"/>
</dbReference>
<feature type="domain" description="Fe/B12 periplasmic-binding" evidence="1">
    <location>
        <begin position="1"/>
        <end position="283"/>
    </location>
</feature>
<keyword evidence="3" id="KW-1185">Reference proteome</keyword>
<dbReference type="CDD" id="cd01144">
    <property type="entry name" value="BtuF"/>
    <property type="match status" value="1"/>
</dbReference>
<evidence type="ECO:0000313" key="3">
    <source>
        <dbReference type="Proteomes" id="UP000245829"/>
    </source>
</evidence>
<dbReference type="SUPFAM" id="SSF53807">
    <property type="entry name" value="Helical backbone' metal receptor"/>
    <property type="match status" value="1"/>
</dbReference>
<dbReference type="PROSITE" id="PS50983">
    <property type="entry name" value="FE_B12_PBP"/>
    <property type="match status" value="1"/>
</dbReference>
<proteinExistence type="predicted"/>
<protein>
    <submittedName>
        <fullName evidence="2">Cobalamin-binding protein</fullName>
    </submittedName>
</protein>
<evidence type="ECO:0000313" key="2">
    <source>
        <dbReference type="EMBL" id="GBH34597.1"/>
    </source>
</evidence>
<comment type="caution">
    <text evidence="2">The sequence shown here is derived from an EMBL/GenBank/DDBJ whole genome shotgun (WGS) entry which is preliminary data.</text>
</comment>
<name>A0A2S2KSS1_9ARCH</name>
<reference evidence="2 3" key="1">
    <citation type="submission" date="2018-05" db="EMBL/GenBank/DDBJ databases">
        <title>genome sequencing of Nitrosopumilus sp. NM25.</title>
        <authorList>
            <person name="Mori K."/>
            <person name="Nakagawa T."/>
        </authorList>
    </citation>
    <scope>NUCLEOTIDE SEQUENCE [LARGE SCALE GENOMIC DNA]</scope>
    <source>
        <strain evidence="2 3">NM25</strain>
    </source>
</reference>
<dbReference type="InterPro" id="IPR002491">
    <property type="entry name" value="ABC_transptr_periplasmic_BD"/>
</dbReference>
<organism evidence="2 3">
    <name type="scientific">Nitrosopumilus zosterae</name>
    <dbReference type="NCBI Taxonomy" id="718286"/>
    <lineage>
        <taxon>Archaea</taxon>
        <taxon>Nitrososphaerota</taxon>
        <taxon>Nitrososphaeria</taxon>
        <taxon>Nitrosopumilales</taxon>
        <taxon>Nitrosopumilaceae</taxon>
        <taxon>Nitrosopumilus</taxon>
    </lineage>
</organism>
<dbReference type="Gene3D" id="3.40.50.1980">
    <property type="entry name" value="Nitrogenase molybdenum iron protein domain"/>
    <property type="match status" value="2"/>
</dbReference>
<dbReference type="InterPro" id="IPR051030">
    <property type="entry name" value="Vitamin_B12-ABC_binding"/>
</dbReference>
<dbReference type="PANTHER" id="PTHR42860:SF1">
    <property type="entry name" value="VITAMIN B12-BINDING PROTEIN"/>
    <property type="match status" value="1"/>
</dbReference>
<gene>
    <name evidence="2" type="ORF">NZNM25_13880</name>
</gene>
<sequence>MPSATELLYEFGVQNDLFGVTHECKFPQDATTKPRIINSVINSDELTSDQINTMTCRLLNDGKDIFTVDEEKIREADPDLIIAQETCEVCAAHTNQVNKALQILQTKPILYSMDPHNLQEIIQSVIELGKILGKESKAREITESLEKRIDGIRNSPKNKKPKVLAIEWIEPFFTAGHWIPEMIEIAGGVNTISKMGEHSHRLEFSEIVKADPDIIIMMPCGFDTKRTILEYNNILKKDQKWNSLRAVKENKVFAVDANSFFSKPSIRTIEGLEILAKVIQPKKFKNLKVSDESFFRIKNES</sequence>
<dbReference type="AlphaFoldDB" id="A0A2S2KSS1"/>